<dbReference type="Proteomes" id="UP000179243">
    <property type="component" value="Unassembled WGS sequence"/>
</dbReference>
<evidence type="ECO:0000313" key="3">
    <source>
        <dbReference type="Proteomes" id="UP000179243"/>
    </source>
</evidence>
<feature type="signal peptide" evidence="1">
    <location>
        <begin position="1"/>
        <end position="20"/>
    </location>
</feature>
<comment type="caution">
    <text evidence="2">The sequence shown here is derived from an EMBL/GenBank/DDBJ whole genome shotgun (WGS) entry which is preliminary data.</text>
</comment>
<sequence>MVIRTAFALFLAGCALLCMAETGTEIQPRKLIDCHTAGSLPRGYFDLDLKFFNEGGISTAVNVGLTNRLSIGIAYQAMHVIGTRDIIGQTYPGGLIKYRLMEESYYLPALALGFDSQGSGDFEKFGETAGRFYFKSKGAFVAISKSYLLLGYPLGLHFECNYSAVDNNQAESEKESDLHPSNKFMNMAVGIDKSINEELSLMAEYDAALDDNYSHNLLDGYLNIGVRWAIIETFIIELDLKDLLENKRAYPSPIDEYVYAEPGTSREVRVVYIKKF</sequence>
<organism evidence="2 3">
    <name type="scientific">Candidatus Raymondbacteria bacterium RIFOXYD12_FULL_49_13</name>
    <dbReference type="NCBI Taxonomy" id="1817890"/>
    <lineage>
        <taxon>Bacteria</taxon>
        <taxon>Raymondiibacteriota</taxon>
    </lineage>
</organism>
<evidence type="ECO:0000256" key="1">
    <source>
        <dbReference type="SAM" id="SignalP"/>
    </source>
</evidence>
<evidence type="ECO:0008006" key="4">
    <source>
        <dbReference type="Google" id="ProtNLM"/>
    </source>
</evidence>
<evidence type="ECO:0000313" key="2">
    <source>
        <dbReference type="EMBL" id="OGK07286.1"/>
    </source>
</evidence>
<reference evidence="2 3" key="1">
    <citation type="journal article" date="2016" name="Nat. Commun.">
        <title>Thousands of microbial genomes shed light on interconnected biogeochemical processes in an aquifer system.</title>
        <authorList>
            <person name="Anantharaman K."/>
            <person name="Brown C.T."/>
            <person name="Hug L.A."/>
            <person name="Sharon I."/>
            <person name="Castelle C.J."/>
            <person name="Probst A.J."/>
            <person name="Thomas B.C."/>
            <person name="Singh A."/>
            <person name="Wilkins M.J."/>
            <person name="Karaoz U."/>
            <person name="Brodie E.L."/>
            <person name="Williams K.H."/>
            <person name="Hubbard S.S."/>
            <person name="Banfield J.F."/>
        </authorList>
    </citation>
    <scope>NUCLEOTIDE SEQUENCE [LARGE SCALE GENOMIC DNA]</scope>
</reference>
<feature type="chain" id="PRO_5009528835" description="Outer membrane protein beta-barrel domain-containing protein" evidence="1">
    <location>
        <begin position="21"/>
        <end position="276"/>
    </location>
</feature>
<keyword evidence="1" id="KW-0732">Signal</keyword>
<accession>A0A1F7FLC5</accession>
<gene>
    <name evidence="2" type="ORF">A2519_14260</name>
</gene>
<dbReference type="AlphaFoldDB" id="A0A1F7FLC5"/>
<dbReference type="EMBL" id="MFYX01000011">
    <property type="protein sequence ID" value="OGK07286.1"/>
    <property type="molecule type" value="Genomic_DNA"/>
</dbReference>
<name>A0A1F7FLC5_UNCRA</name>
<protein>
    <recommendedName>
        <fullName evidence="4">Outer membrane protein beta-barrel domain-containing protein</fullName>
    </recommendedName>
</protein>
<proteinExistence type="predicted"/>